<dbReference type="InterPro" id="IPR036249">
    <property type="entry name" value="Thioredoxin-like_sf"/>
</dbReference>
<reference evidence="2 3" key="1">
    <citation type="journal article" date="2015" name="BMC Genomics">
        <title>Insights from the genome of Ophiocordyceps polyrhachis-furcata to pathogenicity and host specificity in insect fungi.</title>
        <authorList>
            <person name="Wichadakul D."/>
            <person name="Kobmoo N."/>
            <person name="Ingsriswang S."/>
            <person name="Tangphatsornruang S."/>
            <person name="Chantasingh D."/>
            <person name="Luangsa-ard J.J."/>
            <person name="Eurwilaichitr L."/>
        </authorList>
    </citation>
    <scope>NUCLEOTIDE SEQUENCE [LARGE SCALE GENOMIC DNA]</scope>
    <source>
        <strain evidence="2 3">BCC 54312</strain>
    </source>
</reference>
<comment type="caution">
    <text evidence="2">The sequence shown here is derived from an EMBL/GenBank/DDBJ whole genome shotgun (WGS) entry which is preliminary data.</text>
</comment>
<dbReference type="Pfam" id="PF14497">
    <property type="entry name" value="GST_C_3"/>
    <property type="match status" value="1"/>
</dbReference>
<dbReference type="STRING" id="1330021.A0A367LPG2"/>
<evidence type="ECO:0000313" key="3">
    <source>
        <dbReference type="Proteomes" id="UP000253664"/>
    </source>
</evidence>
<dbReference type="Gene3D" id="1.20.1050.10">
    <property type="match status" value="1"/>
</dbReference>
<feature type="domain" description="GST N-terminal" evidence="1">
    <location>
        <begin position="13"/>
        <end position="93"/>
    </location>
</feature>
<dbReference type="PROSITE" id="PS50404">
    <property type="entry name" value="GST_NTER"/>
    <property type="match status" value="1"/>
</dbReference>
<dbReference type="InterPro" id="IPR036282">
    <property type="entry name" value="Glutathione-S-Trfase_C_sf"/>
</dbReference>
<protein>
    <recommendedName>
        <fullName evidence="1">GST N-terminal domain-containing protein</fullName>
    </recommendedName>
</protein>
<dbReference type="InterPro" id="IPR004046">
    <property type="entry name" value="GST_C"/>
</dbReference>
<name>A0A367LPG2_9HYPO</name>
<dbReference type="Gene3D" id="3.40.30.10">
    <property type="entry name" value="Glutaredoxin"/>
    <property type="match status" value="1"/>
</dbReference>
<evidence type="ECO:0000313" key="2">
    <source>
        <dbReference type="EMBL" id="RCI16318.1"/>
    </source>
</evidence>
<dbReference type="AlphaFoldDB" id="A0A367LPG2"/>
<dbReference type="GO" id="GO:0006749">
    <property type="term" value="P:glutathione metabolic process"/>
    <property type="evidence" value="ECO:0007669"/>
    <property type="project" value="TreeGrafter"/>
</dbReference>
<dbReference type="GO" id="GO:0004364">
    <property type="term" value="F:glutathione transferase activity"/>
    <property type="evidence" value="ECO:0007669"/>
    <property type="project" value="TreeGrafter"/>
</dbReference>
<keyword evidence="3" id="KW-1185">Reference proteome</keyword>
<evidence type="ECO:0000259" key="1">
    <source>
        <dbReference type="PROSITE" id="PS50404"/>
    </source>
</evidence>
<dbReference type="SUPFAM" id="SSF52833">
    <property type="entry name" value="Thioredoxin-like"/>
    <property type="match status" value="1"/>
</dbReference>
<gene>
    <name evidence="2" type="ORF">L249_3209</name>
</gene>
<accession>A0A367LPG2</accession>
<proteinExistence type="predicted"/>
<dbReference type="InterPro" id="IPR004045">
    <property type="entry name" value="Glutathione_S-Trfase_N"/>
</dbReference>
<dbReference type="InterPro" id="IPR050213">
    <property type="entry name" value="GST_superfamily"/>
</dbReference>
<dbReference type="PANTHER" id="PTHR11571">
    <property type="entry name" value="GLUTATHIONE S-TRANSFERASE"/>
    <property type="match status" value="1"/>
</dbReference>
<dbReference type="Proteomes" id="UP000253664">
    <property type="component" value="Unassembled WGS sequence"/>
</dbReference>
<dbReference type="OrthoDB" id="414243at2759"/>
<sequence length="235" mass="26413">MPSPLASTTDDQHAYMLRYFPLRWRAEGARFLLLAKGSTFKEETPSWPAERSQQPLSQLPVLVERSAADGSEFVLSDSVAIERYLAARAGLLVQSGLRDSAREMQLRAQMEDIHTVLVQYKYGHEAGREMAMDKYRRLADSFVGYHEELLRRNGSSGHYFGEAITYADICLYLLLVLIRSPPDGFPPACEEPFSSGRAPAINRVYHAVREDALARPYVAWLEKDDPAAAARLASF</sequence>
<dbReference type="SUPFAM" id="SSF47616">
    <property type="entry name" value="GST C-terminal domain-like"/>
    <property type="match status" value="1"/>
</dbReference>
<organism evidence="2 3">
    <name type="scientific">Ophiocordyceps polyrhachis-furcata BCC 54312</name>
    <dbReference type="NCBI Taxonomy" id="1330021"/>
    <lineage>
        <taxon>Eukaryota</taxon>
        <taxon>Fungi</taxon>
        <taxon>Dikarya</taxon>
        <taxon>Ascomycota</taxon>
        <taxon>Pezizomycotina</taxon>
        <taxon>Sordariomycetes</taxon>
        <taxon>Hypocreomycetidae</taxon>
        <taxon>Hypocreales</taxon>
        <taxon>Ophiocordycipitaceae</taxon>
        <taxon>Ophiocordyceps</taxon>
    </lineage>
</organism>
<dbReference type="EMBL" id="LKCN02000001">
    <property type="protein sequence ID" value="RCI16318.1"/>
    <property type="molecule type" value="Genomic_DNA"/>
</dbReference>